<gene>
    <name evidence="1" type="ORF">SAMN05216337_101816</name>
</gene>
<evidence type="ECO:0000313" key="1">
    <source>
        <dbReference type="EMBL" id="SDD99554.1"/>
    </source>
</evidence>
<organism evidence="1 2">
    <name type="scientific">Bradyrhizobium brasilense</name>
    <dbReference type="NCBI Taxonomy" id="1419277"/>
    <lineage>
        <taxon>Bacteria</taxon>
        <taxon>Pseudomonadati</taxon>
        <taxon>Pseudomonadota</taxon>
        <taxon>Alphaproteobacteria</taxon>
        <taxon>Hyphomicrobiales</taxon>
        <taxon>Nitrobacteraceae</taxon>
        <taxon>Bradyrhizobium</taxon>
    </lineage>
</organism>
<keyword evidence="1" id="KW-0547">Nucleotide-binding</keyword>
<dbReference type="GO" id="GO:0005524">
    <property type="term" value="F:ATP binding"/>
    <property type="evidence" value="ECO:0007669"/>
    <property type="project" value="UniProtKB-KW"/>
</dbReference>
<keyword evidence="1" id="KW-0067">ATP-binding</keyword>
<evidence type="ECO:0000313" key="2">
    <source>
        <dbReference type="Proteomes" id="UP000199245"/>
    </source>
</evidence>
<dbReference type="Proteomes" id="UP000199245">
    <property type="component" value="Unassembled WGS sequence"/>
</dbReference>
<sequence>MIDNLDDIDPTDVAAVLYQPDDDADELLADFVQDLARHDVRVGGIVQRHFRNANGTDVMLAIDVATGREISISQLLGSGAASCKLDTNGLAEAAVVVSQALRDKVDLLVISKFAKQEAVGRGLRAEFVDAITRGTPLLTAVPRKCLADWRAFTGDVGTLLLCDRQAVEEWWRVVSTRPGRRRAFSPSWSYLGTMIPDSLMTAARISPASIPESPLRLLRRPRKQP</sequence>
<protein>
    <submittedName>
        <fullName evidence="1">Molybdate transport system ATP-binding protein</fullName>
    </submittedName>
</protein>
<dbReference type="AlphaFoldDB" id="A0A1G6Z9X4"/>
<accession>A0A1G6Z9X4</accession>
<dbReference type="InterPro" id="IPR018912">
    <property type="entry name" value="DUF2478"/>
</dbReference>
<name>A0A1G6Z9X4_9BRAD</name>
<proteinExistence type="predicted"/>
<dbReference type="Pfam" id="PF10649">
    <property type="entry name" value="DUF2478"/>
    <property type="match status" value="1"/>
</dbReference>
<dbReference type="EMBL" id="FMZW01000018">
    <property type="protein sequence ID" value="SDD99554.1"/>
    <property type="molecule type" value="Genomic_DNA"/>
</dbReference>
<reference evidence="1 2" key="1">
    <citation type="submission" date="2016-10" db="EMBL/GenBank/DDBJ databases">
        <authorList>
            <person name="de Groot N.N."/>
        </authorList>
    </citation>
    <scope>NUCLEOTIDE SEQUENCE [LARGE SCALE GENOMIC DNA]</scope>
    <source>
        <strain evidence="1 2">R5</strain>
    </source>
</reference>